<gene>
    <name evidence="8" type="primary">atsA_33</name>
    <name evidence="8" type="ORF">CA12_30940</name>
</gene>
<accession>A0A517PC82</accession>
<dbReference type="InterPro" id="IPR024607">
    <property type="entry name" value="Sulfatase_CS"/>
</dbReference>
<sequence length="471" mass="51189" precursor="true">MLAALALTLLAAQPADAEPARPNVLFILADDLGFGDLSIQRQFGGAEDVRTPHIDSIFQQGLTFRNFYANCTVCSPTRAALMTGRFPSSVGVPGVIRPWPEDNWGYLSPHAPALPELLKPAGYETALIGKWHLGGEPHNGAGNHPLKRGFDTFEGFLGGMLSDYVTHTRRFPDGSDRNMMRRNWDTIDPQGHATDLFSDWSAAGISHAASTDAPFFLYLAYNAPHTPIQPPAEWVEKVKAREAGITDRRAQLVALIEHMDAGVGRVLKALEESGQAENTLVVFTSDNGGHLGPGAHNGPYRGGKEDLYEGGHRVACGARWPGRIAPGTQTDMTAMTMDWFATMLDVAGAEVPPGVDAVSLAPTLRGEEQPPLRKVMHWTRREGRPLIWGGKAGDAVVADGWKLVQNRPYDPLRLFHLAEDPHEQNDLFEERKDKARALAGLMQDRIRRDGAVPFTAPPAGPFPAADASPGE</sequence>
<evidence type="ECO:0000256" key="4">
    <source>
        <dbReference type="ARBA" id="ARBA00022837"/>
    </source>
</evidence>
<evidence type="ECO:0000256" key="2">
    <source>
        <dbReference type="ARBA" id="ARBA00022723"/>
    </source>
</evidence>
<dbReference type="Pfam" id="PF00884">
    <property type="entry name" value="Sulfatase"/>
    <property type="match status" value="1"/>
</dbReference>
<keyword evidence="4" id="KW-0106">Calcium</keyword>
<feature type="compositionally biased region" description="Low complexity" evidence="5">
    <location>
        <begin position="462"/>
        <end position="471"/>
    </location>
</feature>
<dbReference type="PANTHER" id="PTHR42693:SF53">
    <property type="entry name" value="ENDO-4-O-SULFATASE"/>
    <property type="match status" value="1"/>
</dbReference>
<dbReference type="KEGG" id="acaf:CA12_30940"/>
<feature type="region of interest" description="Disordered" evidence="5">
    <location>
        <begin position="449"/>
        <end position="471"/>
    </location>
</feature>
<dbReference type="GO" id="GO:0004065">
    <property type="term" value="F:arylsulfatase activity"/>
    <property type="evidence" value="ECO:0007669"/>
    <property type="project" value="UniProtKB-EC"/>
</dbReference>
<dbReference type="OrthoDB" id="9783154at2"/>
<proteinExistence type="inferred from homology"/>
<keyword evidence="2" id="KW-0479">Metal-binding</keyword>
<evidence type="ECO:0000256" key="1">
    <source>
        <dbReference type="ARBA" id="ARBA00008779"/>
    </source>
</evidence>
<dbReference type="PROSITE" id="PS00149">
    <property type="entry name" value="SULFATASE_2"/>
    <property type="match status" value="1"/>
</dbReference>
<feature type="chain" id="PRO_5021858668" evidence="6">
    <location>
        <begin position="18"/>
        <end position="471"/>
    </location>
</feature>
<evidence type="ECO:0000256" key="3">
    <source>
        <dbReference type="ARBA" id="ARBA00022801"/>
    </source>
</evidence>
<keyword evidence="3 8" id="KW-0378">Hydrolase</keyword>
<dbReference type="SUPFAM" id="SSF53649">
    <property type="entry name" value="Alkaline phosphatase-like"/>
    <property type="match status" value="1"/>
</dbReference>
<feature type="signal peptide" evidence="6">
    <location>
        <begin position="1"/>
        <end position="17"/>
    </location>
</feature>
<keyword evidence="9" id="KW-1185">Reference proteome</keyword>
<dbReference type="Gene3D" id="3.40.720.10">
    <property type="entry name" value="Alkaline Phosphatase, subunit A"/>
    <property type="match status" value="1"/>
</dbReference>
<comment type="similarity">
    <text evidence="1">Belongs to the sulfatase family.</text>
</comment>
<dbReference type="InterPro" id="IPR050738">
    <property type="entry name" value="Sulfatase"/>
</dbReference>
<dbReference type="Proteomes" id="UP000318741">
    <property type="component" value="Chromosome"/>
</dbReference>
<dbReference type="AlphaFoldDB" id="A0A517PC82"/>
<reference evidence="8 9" key="1">
    <citation type="submission" date="2019-02" db="EMBL/GenBank/DDBJ databases">
        <title>Deep-cultivation of Planctomycetes and their phenomic and genomic characterization uncovers novel biology.</title>
        <authorList>
            <person name="Wiegand S."/>
            <person name="Jogler M."/>
            <person name="Boedeker C."/>
            <person name="Pinto D."/>
            <person name="Vollmers J."/>
            <person name="Rivas-Marin E."/>
            <person name="Kohn T."/>
            <person name="Peeters S.H."/>
            <person name="Heuer A."/>
            <person name="Rast P."/>
            <person name="Oberbeckmann S."/>
            <person name="Bunk B."/>
            <person name="Jeske O."/>
            <person name="Meyerdierks A."/>
            <person name="Storesund J.E."/>
            <person name="Kallscheuer N."/>
            <person name="Luecker S."/>
            <person name="Lage O.M."/>
            <person name="Pohl T."/>
            <person name="Merkel B.J."/>
            <person name="Hornburger P."/>
            <person name="Mueller R.-W."/>
            <person name="Bruemmer F."/>
            <person name="Labrenz M."/>
            <person name="Spormann A.M."/>
            <person name="Op den Camp H."/>
            <person name="Overmann J."/>
            <person name="Amann R."/>
            <person name="Jetten M.S.M."/>
            <person name="Mascher T."/>
            <person name="Medema M.H."/>
            <person name="Devos D.P."/>
            <person name="Kaster A.-K."/>
            <person name="Ovreas L."/>
            <person name="Rohde M."/>
            <person name="Galperin M.Y."/>
            <person name="Jogler C."/>
        </authorList>
    </citation>
    <scope>NUCLEOTIDE SEQUENCE [LARGE SCALE GENOMIC DNA]</scope>
    <source>
        <strain evidence="8 9">CA12</strain>
    </source>
</reference>
<dbReference type="PANTHER" id="PTHR42693">
    <property type="entry name" value="ARYLSULFATASE FAMILY MEMBER"/>
    <property type="match status" value="1"/>
</dbReference>
<evidence type="ECO:0000313" key="8">
    <source>
        <dbReference type="EMBL" id="QDT16984.1"/>
    </source>
</evidence>
<dbReference type="EC" id="3.1.6.1" evidence="8"/>
<dbReference type="EMBL" id="CP036265">
    <property type="protein sequence ID" value="QDT16984.1"/>
    <property type="molecule type" value="Genomic_DNA"/>
</dbReference>
<evidence type="ECO:0000313" key="9">
    <source>
        <dbReference type="Proteomes" id="UP000318741"/>
    </source>
</evidence>
<dbReference type="Gene3D" id="3.30.1120.10">
    <property type="match status" value="1"/>
</dbReference>
<evidence type="ECO:0000259" key="7">
    <source>
        <dbReference type="Pfam" id="PF00884"/>
    </source>
</evidence>
<protein>
    <submittedName>
        <fullName evidence="8">Arylsulfatase</fullName>
        <ecNumber evidence="8">3.1.6.1</ecNumber>
    </submittedName>
</protein>
<name>A0A517PC82_9PLAN</name>
<feature type="domain" description="Sulfatase N-terminal" evidence="7">
    <location>
        <begin position="22"/>
        <end position="349"/>
    </location>
</feature>
<evidence type="ECO:0000256" key="6">
    <source>
        <dbReference type="SAM" id="SignalP"/>
    </source>
</evidence>
<evidence type="ECO:0000256" key="5">
    <source>
        <dbReference type="SAM" id="MobiDB-lite"/>
    </source>
</evidence>
<dbReference type="GO" id="GO:0046872">
    <property type="term" value="F:metal ion binding"/>
    <property type="evidence" value="ECO:0007669"/>
    <property type="project" value="UniProtKB-KW"/>
</dbReference>
<organism evidence="8 9">
    <name type="scientific">Alienimonas californiensis</name>
    <dbReference type="NCBI Taxonomy" id="2527989"/>
    <lineage>
        <taxon>Bacteria</taxon>
        <taxon>Pseudomonadati</taxon>
        <taxon>Planctomycetota</taxon>
        <taxon>Planctomycetia</taxon>
        <taxon>Planctomycetales</taxon>
        <taxon>Planctomycetaceae</taxon>
        <taxon>Alienimonas</taxon>
    </lineage>
</organism>
<keyword evidence="6" id="KW-0732">Signal</keyword>
<dbReference type="InterPro" id="IPR000917">
    <property type="entry name" value="Sulfatase_N"/>
</dbReference>
<dbReference type="RefSeq" id="WP_145359894.1">
    <property type="nucleotide sequence ID" value="NZ_CP036265.1"/>
</dbReference>
<dbReference type="InterPro" id="IPR017850">
    <property type="entry name" value="Alkaline_phosphatase_core_sf"/>
</dbReference>